<evidence type="ECO:0000259" key="1">
    <source>
        <dbReference type="Pfam" id="PF00551"/>
    </source>
</evidence>
<dbReference type="InterPro" id="IPR011034">
    <property type="entry name" value="Formyl_transferase-like_C_sf"/>
</dbReference>
<feature type="domain" description="Formyl transferase C-terminal" evidence="2">
    <location>
        <begin position="215"/>
        <end position="305"/>
    </location>
</feature>
<sequence>MPNKIKVVLFTEINSKLGSPFLRILSSHPMIELVAVVTSPHNVLCSYFINDKYKVDVEAEANVLGIKVMRPNKVSSPELIEELTKLNPYYFIVANFQQLLTEKLLSIPNIMPINFHPSPLPRYAGLAPFYWIIRNNEKQSAISVIKMDDGLDTGPIIMQRPILLDGNETGIELRTLQEQQNTLMLLDLIPLMVEGNFSYIPQNMTNRTYFGRPTESDYLLNFNMDATFVVSQVKAAYRTPGAHFYFRDGTKLIILSVIISTSHFGMVTPGKIKKIDEKVYISTKDKWLEILTIDVNGEEISASAFSSFFNINEEIQLTE</sequence>
<dbReference type="HOGENOM" id="CLU_033347_5_0_6"/>
<dbReference type="RefSeq" id="WP_051862984.1">
    <property type="nucleotide sequence ID" value="NZ_CAWLWD010000130.1"/>
</dbReference>
<dbReference type="SUPFAM" id="SSF53328">
    <property type="entry name" value="Formyltransferase"/>
    <property type="match status" value="1"/>
</dbReference>
<dbReference type="InterPro" id="IPR002376">
    <property type="entry name" value="Formyl_transf_N"/>
</dbReference>
<reference evidence="3" key="1">
    <citation type="submission" date="2013-07" db="EMBL/GenBank/DDBJ databases">
        <title>Sub-species coevolution in mutualistic symbiosis.</title>
        <authorList>
            <person name="Murfin K."/>
            <person name="Klassen J."/>
            <person name="Lee M."/>
            <person name="Forst S."/>
            <person name="Stock P."/>
            <person name="Goodrich-Blair H."/>
        </authorList>
    </citation>
    <scope>NUCLEOTIDE SEQUENCE [LARGE SCALE GENOMIC DNA]</scope>
    <source>
        <strain evidence="3">Feltiae Moldova</strain>
    </source>
</reference>
<keyword evidence="3" id="KW-0808">Transferase</keyword>
<dbReference type="GO" id="GO:0005829">
    <property type="term" value="C:cytosol"/>
    <property type="evidence" value="ECO:0007669"/>
    <property type="project" value="TreeGrafter"/>
</dbReference>
<dbReference type="InterPro" id="IPR005793">
    <property type="entry name" value="Formyl_trans_C"/>
</dbReference>
<comment type="caution">
    <text evidence="3">The sequence shown here is derived from an EMBL/GenBank/DDBJ whole genome shotgun (WGS) entry which is preliminary data.</text>
</comment>
<dbReference type="EMBL" id="CBSV010000054">
    <property type="protein sequence ID" value="CDH00278.1"/>
    <property type="molecule type" value="Genomic_DNA"/>
</dbReference>
<dbReference type="InterPro" id="IPR036477">
    <property type="entry name" value="Formyl_transf_N_sf"/>
</dbReference>
<protein>
    <submittedName>
        <fullName evidence="3">Formyl transferase domain protein</fullName>
    </submittedName>
</protein>
<dbReference type="GO" id="GO:0004479">
    <property type="term" value="F:methionyl-tRNA formyltransferase activity"/>
    <property type="evidence" value="ECO:0007669"/>
    <property type="project" value="TreeGrafter"/>
</dbReference>
<dbReference type="AlphaFoldDB" id="A0A077NPG9"/>
<proteinExistence type="predicted"/>
<dbReference type="PANTHER" id="PTHR11138:SF5">
    <property type="entry name" value="METHIONYL-TRNA FORMYLTRANSFERASE, MITOCHONDRIAL"/>
    <property type="match status" value="1"/>
</dbReference>
<dbReference type="SUPFAM" id="SSF50486">
    <property type="entry name" value="FMT C-terminal domain-like"/>
    <property type="match status" value="1"/>
</dbReference>
<gene>
    <name evidence="3" type="ORF">XBFM1_1470008</name>
</gene>
<name>A0A077NPG9_XENBV</name>
<feature type="domain" description="Formyl transferase N-terminal" evidence="1">
    <location>
        <begin position="26"/>
        <end position="175"/>
    </location>
</feature>
<organism evidence="3">
    <name type="scientific">Xenorhabdus bovienii str. feltiae Moldova</name>
    <dbReference type="NCBI Taxonomy" id="1398200"/>
    <lineage>
        <taxon>Bacteria</taxon>
        <taxon>Pseudomonadati</taxon>
        <taxon>Pseudomonadota</taxon>
        <taxon>Gammaproteobacteria</taxon>
        <taxon>Enterobacterales</taxon>
        <taxon>Morganellaceae</taxon>
        <taxon>Xenorhabdus</taxon>
    </lineage>
</organism>
<dbReference type="Gene3D" id="3.40.50.12230">
    <property type="match status" value="1"/>
</dbReference>
<dbReference type="Pfam" id="PF00551">
    <property type="entry name" value="Formyl_trans_N"/>
    <property type="match status" value="1"/>
</dbReference>
<evidence type="ECO:0000313" key="3">
    <source>
        <dbReference type="EMBL" id="CDH00278.1"/>
    </source>
</evidence>
<dbReference type="Pfam" id="PF02911">
    <property type="entry name" value="Formyl_trans_C"/>
    <property type="match status" value="1"/>
</dbReference>
<accession>A0A077NPG9</accession>
<dbReference type="PANTHER" id="PTHR11138">
    <property type="entry name" value="METHIONYL-TRNA FORMYLTRANSFERASE"/>
    <property type="match status" value="1"/>
</dbReference>
<evidence type="ECO:0000259" key="2">
    <source>
        <dbReference type="Pfam" id="PF02911"/>
    </source>
</evidence>
<dbReference type="Proteomes" id="UP000028487">
    <property type="component" value="Unassembled WGS sequence"/>
</dbReference>